<name>A0A7X2ZU08_9FLAO</name>
<feature type="compositionally biased region" description="Low complexity" evidence="4">
    <location>
        <begin position="388"/>
        <end position="401"/>
    </location>
</feature>
<comment type="subcellular location">
    <subcellularLocation>
        <location evidence="1">Secreted</location>
    </subcellularLocation>
</comment>
<dbReference type="Pfam" id="PF24517">
    <property type="entry name" value="CBM96"/>
    <property type="match status" value="2"/>
</dbReference>
<dbReference type="InterPro" id="IPR055372">
    <property type="entry name" value="CBM96"/>
</dbReference>
<dbReference type="RefSeq" id="WP_155599967.1">
    <property type="nucleotide sequence ID" value="NZ_RCNR01000018.1"/>
</dbReference>
<gene>
    <name evidence="8" type="ORF">D9O36_11100</name>
</gene>
<protein>
    <submittedName>
        <fullName evidence="8">T9SS C-terminal target domain-containing protein</fullName>
    </submittedName>
</protein>
<comment type="caution">
    <text evidence="8">The sequence shown here is derived from an EMBL/GenBank/DDBJ whole genome shotgun (WGS) entry which is preliminary data.</text>
</comment>
<evidence type="ECO:0000313" key="8">
    <source>
        <dbReference type="EMBL" id="MUH36387.1"/>
    </source>
</evidence>
<feature type="domain" description="Carbohydrate-binding module family 96" evidence="7">
    <location>
        <begin position="332"/>
        <end position="460"/>
    </location>
</feature>
<proteinExistence type="predicted"/>
<keyword evidence="9" id="KW-1185">Reference proteome</keyword>
<dbReference type="Proteomes" id="UP000540519">
    <property type="component" value="Unassembled WGS sequence"/>
</dbReference>
<evidence type="ECO:0000256" key="1">
    <source>
        <dbReference type="ARBA" id="ARBA00004613"/>
    </source>
</evidence>
<evidence type="ECO:0000256" key="5">
    <source>
        <dbReference type="SAM" id="SignalP"/>
    </source>
</evidence>
<sequence length="1171" mass="132234">MKKNLLSLLFFLSFYFSFSQENLNDNIKLFPNTASTRINLVLPTDTAPIDISIFDLTGRLMREIPVNNTNIYNIDVGWLTQGVYLIAISTDTGTQVKKFIVDPLSTNYYSNYSGSNEETLKKVAVSANINTISKSIKPLDDAYLQGNTRYNTAIMKVYTSWRSSYFKFDLHSVQGKITSAKLKFTIDSDEGSGLIQVYKGSSTNWTEVTLSSSNKPQKSGGPIGTTSGTHSMGKRVSIDLDVNKLETSLLSLIMVQPNGTNDFAFASKEHGSIAAPELLVTYESSNTSNNPDTSDDNKSEEEEEEEDYTTTGNNIPPLDDAFLQGSSRSNTATLKVYTNYRSSYLKFDLSAVPPNFTGAELNFTIDADAGSGEIQVYKGNSTNWTEENLSSSNKPGKSGSPIGTKNGTYAIGKRISIDLDASKLDNSLVSLIMVQPDGTNDFAFASKEHPTKAPPELVFTYGSADKSPTEGNPAEFELYFHDMQVLLDMQDALSFYSNAKRQEWLEKQEEVFKNEINHLLGTEHSSFSNAKRDFFKNYEKNFLKVESRAYDIAASHTKKSQSLNKEQEVFTEELFYLEEWKLKGDYCIFSDGIIFGGFPQPASHECQNLFNTVVRGKTLKSLGSAQLLDGTPGTKFSELRNKVLIDFSEREYESAQNKSWASGIYNIINDGNLLNTLSNKHINYYDKQGLEDKVFLMTSYLVQYYNRNLGVLQQPIPKYNIPPFWSNETLLEMGKEKAPALDAEEKVFSPKYISTVLANCANGNQRPNGQQGPDNRDCAKVKQDLLDLKEQVIDEHLTEFTTSEYLLTEMVLSEDVPWDITKKGFYNNHESLKYNATRNIKIAGRLLKEFRLENGDRLVNGIYPIAPYSNEGEEVTFYYSRTANEWYQYDVPPISYKETDLDYFINKFWSGPAQFVGRYIIPVEDIIILIDGKDFNGVESNRLQAGGFLILEVIPGSKLLRPVKKVVTNAKEWIFIYKSGNKIYTKVVREISDTTKRTFDEFSSLFNAGEAVKRLLYDGKYADNIINEVAEELPQISKVKNRKLTWPEILKLFERGNNFDKLGRLGLGRFNEIVLANGKRLDSYIPGKAIISRKATDVDNILEATWRKYCNELITKYKIGTKLNSRKLTNFPPLSGQYFLEIPLSNKNAAKMKEYIEIAKEYGIEIIFLAE</sequence>
<evidence type="ECO:0000313" key="9">
    <source>
        <dbReference type="Proteomes" id="UP000540519"/>
    </source>
</evidence>
<dbReference type="EMBL" id="RCNR01000018">
    <property type="protein sequence ID" value="MUH36387.1"/>
    <property type="molecule type" value="Genomic_DNA"/>
</dbReference>
<feature type="domain" description="Secretion system C-terminal sorting" evidence="6">
    <location>
        <begin position="29"/>
        <end position="101"/>
    </location>
</feature>
<feature type="chain" id="PRO_5030737513" evidence="5">
    <location>
        <begin position="20"/>
        <end position="1171"/>
    </location>
</feature>
<feature type="region of interest" description="Disordered" evidence="4">
    <location>
        <begin position="282"/>
        <end position="319"/>
    </location>
</feature>
<dbReference type="GO" id="GO:0005576">
    <property type="term" value="C:extracellular region"/>
    <property type="evidence" value="ECO:0007669"/>
    <property type="project" value="UniProtKB-SubCell"/>
</dbReference>
<dbReference type="AlphaFoldDB" id="A0A7X2ZU08"/>
<evidence type="ECO:0000259" key="6">
    <source>
        <dbReference type="Pfam" id="PF18962"/>
    </source>
</evidence>
<keyword evidence="2" id="KW-0964">Secreted</keyword>
<reference evidence="8 9" key="1">
    <citation type="journal article" date="2019" name="Mar. Drugs">
        <title>Comparative Genomics and CAZyme Genome Repertoires of Marine Zobellia amurskyensis KMM 3526(T) and Zobellia laminariae KMM 3676(T).</title>
        <authorList>
            <person name="Chernysheva N."/>
            <person name="Bystritskaya E."/>
            <person name="Stenkova A."/>
            <person name="Golovkin I."/>
            <person name="Nedashkovskaya O."/>
            <person name="Isaeva M."/>
        </authorList>
    </citation>
    <scope>NUCLEOTIDE SEQUENCE [LARGE SCALE GENOMIC DNA]</scope>
    <source>
        <strain evidence="8 9">KMM 3526</strain>
    </source>
</reference>
<evidence type="ECO:0000259" key="7">
    <source>
        <dbReference type="Pfam" id="PF24517"/>
    </source>
</evidence>
<keyword evidence="3 5" id="KW-0732">Signal</keyword>
<dbReference type="InterPro" id="IPR026444">
    <property type="entry name" value="Secre_tail"/>
</dbReference>
<accession>A0A7X2ZU08</accession>
<feature type="region of interest" description="Disordered" evidence="4">
    <location>
        <begin position="386"/>
        <end position="405"/>
    </location>
</feature>
<dbReference type="NCBIfam" id="TIGR04183">
    <property type="entry name" value="Por_Secre_tail"/>
    <property type="match status" value="1"/>
</dbReference>
<dbReference type="OrthoDB" id="2972467at2"/>
<feature type="compositionally biased region" description="Acidic residues" evidence="4">
    <location>
        <begin position="298"/>
        <end position="308"/>
    </location>
</feature>
<feature type="region of interest" description="Disordered" evidence="4">
    <location>
        <begin position="210"/>
        <end position="232"/>
    </location>
</feature>
<feature type="domain" description="Carbohydrate-binding module family 96" evidence="7">
    <location>
        <begin position="135"/>
        <end position="281"/>
    </location>
</feature>
<organism evidence="8 9">
    <name type="scientific">Zobellia amurskyensis</name>
    <dbReference type="NCBI Taxonomy" id="248905"/>
    <lineage>
        <taxon>Bacteria</taxon>
        <taxon>Pseudomonadati</taxon>
        <taxon>Bacteroidota</taxon>
        <taxon>Flavobacteriia</taxon>
        <taxon>Flavobacteriales</taxon>
        <taxon>Flavobacteriaceae</taxon>
        <taxon>Zobellia</taxon>
    </lineage>
</organism>
<dbReference type="NCBIfam" id="NF033679">
    <property type="entry name" value="DNRLRE_dom"/>
    <property type="match status" value="2"/>
</dbReference>
<dbReference type="Pfam" id="PF18962">
    <property type="entry name" value="Por_Secre_tail"/>
    <property type="match status" value="1"/>
</dbReference>
<feature type="signal peptide" evidence="5">
    <location>
        <begin position="1"/>
        <end position="19"/>
    </location>
</feature>
<evidence type="ECO:0000256" key="2">
    <source>
        <dbReference type="ARBA" id="ARBA00022525"/>
    </source>
</evidence>
<evidence type="ECO:0000256" key="4">
    <source>
        <dbReference type="SAM" id="MobiDB-lite"/>
    </source>
</evidence>
<evidence type="ECO:0000256" key="3">
    <source>
        <dbReference type="ARBA" id="ARBA00022729"/>
    </source>
</evidence>